<feature type="coiled-coil region" evidence="1">
    <location>
        <begin position="13"/>
        <end position="82"/>
    </location>
</feature>
<dbReference type="Proteomes" id="UP000199800">
    <property type="component" value="Unassembled WGS sequence"/>
</dbReference>
<proteinExistence type="predicted"/>
<accession>A0A1H9YJ13</accession>
<dbReference type="EMBL" id="FOHN01000002">
    <property type="protein sequence ID" value="SES68976.1"/>
    <property type="molecule type" value="Genomic_DNA"/>
</dbReference>
<dbReference type="STRING" id="29364.SAMN04487772_10242"/>
<keyword evidence="3" id="KW-1185">Reference proteome</keyword>
<keyword evidence="1" id="KW-0175">Coiled coil</keyword>
<evidence type="ECO:0000313" key="2">
    <source>
        <dbReference type="EMBL" id="SES68976.1"/>
    </source>
</evidence>
<sequence length="135" mass="15989">MEYRDALRELKSYPKLVLRSKRLLENIKELEQKISSAKTQQIDDMPHGSGKNSDLSDYIITKEEIENRRKKTIEHIAEIENKIYLMEDDELSEIVRLRYKDELNWSEVGNQFDKSESWAKSKNKYAVESYMKVGV</sequence>
<evidence type="ECO:0000313" key="3">
    <source>
        <dbReference type="Proteomes" id="UP000199800"/>
    </source>
</evidence>
<evidence type="ECO:0000256" key="1">
    <source>
        <dbReference type="SAM" id="Coils"/>
    </source>
</evidence>
<protein>
    <recommendedName>
        <fullName evidence="4">Phage transcriptional activator, RinA family</fullName>
    </recommendedName>
</protein>
<evidence type="ECO:0008006" key="4">
    <source>
        <dbReference type="Google" id="ProtNLM"/>
    </source>
</evidence>
<dbReference type="OrthoDB" id="3242975at2"/>
<gene>
    <name evidence="2" type="ORF">SAMN04487772_10242</name>
</gene>
<name>A0A1H9YJ13_9FIRM</name>
<organism evidence="2 3">
    <name type="scientific">[Clostridium] polysaccharolyticum</name>
    <dbReference type="NCBI Taxonomy" id="29364"/>
    <lineage>
        <taxon>Bacteria</taxon>
        <taxon>Bacillati</taxon>
        <taxon>Bacillota</taxon>
        <taxon>Clostridia</taxon>
        <taxon>Lachnospirales</taxon>
        <taxon>Lachnospiraceae</taxon>
    </lineage>
</organism>
<dbReference type="AlphaFoldDB" id="A0A1H9YJ13"/>
<dbReference type="RefSeq" id="WP_092475369.1">
    <property type="nucleotide sequence ID" value="NZ_FOHN01000002.1"/>
</dbReference>
<reference evidence="2 3" key="1">
    <citation type="submission" date="2016-10" db="EMBL/GenBank/DDBJ databases">
        <authorList>
            <person name="de Groot N.N."/>
        </authorList>
    </citation>
    <scope>NUCLEOTIDE SEQUENCE [LARGE SCALE GENOMIC DNA]</scope>
    <source>
        <strain evidence="2 3">DSM 1801</strain>
    </source>
</reference>